<keyword evidence="1" id="KW-1133">Transmembrane helix</keyword>
<name>E8K9F1_9STRE</name>
<evidence type="ECO:0000313" key="2">
    <source>
        <dbReference type="EMBL" id="EFX41239.1"/>
    </source>
</evidence>
<feature type="transmembrane region" description="Helical" evidence="1">
    <location>
        <begin position="38"/>
        <end position="56"/>
    </location>
</feature>
<keyword evidence="1" id="KW-0812">Transmembrane</keyword>
<dbReference type="EMBL" id="AEVF01000002">
    <property type="protein sequence ID" value="EFX41239.1"/>
    <property type="molecule type" value="Genomic_DNA"/>
</dbReference>
<comment type="caution">
    <text evidence="2">The sequence shown here is derived from an EMBL/GenBank/DDBJ whole genome shotgun (WGS) entry which is preliminary data.</text>
</comment>
<gene>
    <name evidence="2" type="ORF">HMPREF9180_0106</name>
</gene>
<keyword evidence="1" id="KW-0472">Membrane</keyword>
<reference evidence="2 3" key="1">
    <citation type="submission" date="2010-12" db="EMBL/GenBank/DDBJ databases">
        <authorList>
            <person name="Muzny D."/>
            <person name="Qin X."/>
            <person name="Deng J."/>
            <person name="Jiang H."/>
            <person name="Liu Y."/>
            <person name="Qu J."/>
            <person name="Song X.-Z."/>
            <person name="Zhang L."/>
            <person name="Thornton R."/>
            <person name="Coyle M."/>
            <person name="Francisco L."/>
            <person name="Jackson L."/>
            <person name="Javaid M."/>
            <person name="Korchina V."/>
            <person name="Kovar C."/>
            <person name="Mata R."/>
            <person name="Mathew T."/>
            <person name="Ngo R."/>
            <person name="Nguyen L."/>
            <person name="Nguyen N."/>
            <person name="Okwuonu G."/>
            <person name="Ongeri F."/>
            <person name="Pham C."/>
            <person name="Simmons D."/>
            <person name="Wilczek-Boney K."/>
            <person name="Hale W."/>
            <person name="Jakkamsetti A."/>
            <person name="Pham P."/>
            <person name="Ruth R."/>
            <person name="San Lucas F."/>
            <person name="Warren J."/>
            <person name="Zhang J."/>
            <person name="Zhao Z."/>
            <person name="Zhou C."/>
            <person name="Zhu D."/>
            <person name="Lee S."/>
            <person name="Bess C."/>
            <person name="Blankenburg K."/>
            <person name="Forbes L."/>
            <person name="Fu Q."/>
            <person name="Gubbala S."/>
            <person name="Hirani K."/>
            <person name="Jayaseelan J.C."/>
            <person name="Lara F."/>
            <person name="Munidasa M."/>
            <person name="Palculict T."/>
            <person name="Patil S."/>
            <person name="Pu L.-L."/>
            <person name="Saada N."/>
            <person name="Tang L."/>
            <person name="Weissenberger G."/>
            <person name="Zhu Y."/>
            <person name="Hemphill L."/>
            <person name="Shang Y."/>
            <person name="Youmans B."/>
            <person name="Ayvaz T."/>
            <person name="Ross M."/>
            <person name="Santibanez J."/>
            <person name="Aqrawi P."/>
            <person name="Gross S."/>
            <person name="Joshi V."/>
            <person name="Fowler G."/>
            <person name="Nazareth L."/>
            <person name="Reid J."/>
            <person name="Worley K."/>
            <person name="Petrosino J."/>
            <person name="Highlander S."/>
            <person name="Gibbs R."/>
        </authorList>
    </citation>
    <scope>NUCLEOTIDE SEQUENCE [LARGE SCALE GENOMIC DNA]</scope>
    <source>
        <strain evidence="2 3">ATCC 700780</strain>
    </source>
</reference>
<evidence type="ECO:0000313" key="3">
    <source>
        <dbReference type="Proteomes" id="UP000010304"/>
    </source>
</evidence>
<protein>
    <submittedName>
        <fullName evidence="2">Uncharacterized protein</fullName>
    </submittedName>
</protein>
<dbReference type="STRING" id="888746.HMPREF9180_0106"/>
<dbReference type="Proteomes" id="UP000010304">
    <property type="component" value="Unassembled WGS sequence"/>
</dbReference>
<evidence type="ECO:0000256" key="1">
    <source>
        <dbReference type="SAM" id="Phobius"/>
    </source>
</evidence>
<keyword evidence="3" id="KW-1185">Reference proteome</keyword>
<accession>E8K9F1</accession>
<dbReference type="AlphaFoldDB" id="E8K9F1"/>
<proteinExistence type="predicted"/>
<sequence length="57" mass="7081">MPFFIFSFDRIYNLLFTCKFSLHFPKVSMLFSFQKRIFWLRIIFMIVLFFIFGILVI</sequence>
<organism evidence="2 3">
    <name type="scientific">Streptococcus peroris ATCC 700780</name>
    <dbReference type="NCBI Taxonomy" id="888746"/>
    <lineage>
        <taxon>Bacteria</taxon>
        <taxon>Bacillati</taxon>
        <taxon>Bacillota</taxon>
        <taxon>Bacilli</taxon>
        <taxon>Lactobacillales</taxon>
        <taxon>Streptococcaceae</taxon>
        <taxon>Streptococcus</taxon>
    </lineage>
</organism>
<dbReference type="HOGENOM" id="CLU_2994795_0_0_9"/>